<proteinExistence type="predicted"/>
<evidence type="ECO:0000313" key="8">
    <source>
        <dbReference type="Proteomes" id="UP000008908"/>
    </source>
</evidence>
<dbReference type="GO" id="GO:0016020">
    <property type="term" value="C:membrane"/>
    <property type="evidence" value="ECO:0007669"/>
    <property type="project" value="InterPro"/>
</dbReference>
<evidence type="ECO:0000259" key="6">
    <source>
        <dbReference type="SMART" id="SM00237"/>
    </source>
</evidence>
<dbReference type="NCBIfam" id="TIGR04131">
    <property type="entry name" value="Bac_Flav_CTERM"/>
    <property type="match status" value="1"/>
</dbReference>
<evidence type="ECO:0000256" key="1">
    <source>
        <dbReference type="ARBA" id="ARBA00022729"/>
    </source>
</evidence>
<reference evidence="8" key="1">
    <citation type="submission" date="2011-08" db="EMBL/GenBank/DDBJ databases">
        <title>The complete genome of Muricauda ruestringensis DSM 13258.</title>
        <authorList>
            <person name="Lucas S."/>
            <person name="Han J."/>
            <person name="Lapidus A."/>
            <person name="Bruce D."/>
            <person name="Goodwin L."/>
            <person name="Pitluck S."/>
            <person name="Peters L."/>
            <person name="Kyrpides N."/>
            <person name="Mavromatis K."/>
            <person name="Ivanova N."/>
            <person name="Ovchinnikova G."/>
            <person name="Teshima H."/>
            <person name="Detter J.C."/>
            <person name="Tapia R."/>
            <person name="Han C."/>
            <person name="Land M."/>
            <person name="Hauser L."/>
            <person name="Markowitz V."/>
            <person name="Cheng J.-F."/>
            <person name="Hugenholtz P."/>
            <person name="Woyke T."/>
            <person name="Wu D."/>
            <person name="Spring S."/>
            <person name="Schroeder M."/>
            <person name="Brambilla E."/>
            <person name="Klenk H.-P."/>
            <person name="Eisen J.A."/>
        </authorList>
    </citation>
    <scope>NUCLEOTIDE SEQUENCE [LARGE SCALE GENOMIC DNA]</scope>
    <source>
        <strain evidence="8">DSM 13258 / LMG 19739 / B1</strain>
    </source>
</reference>
<feature type="domain" description="Calx-beta" evidence="6">
    <location>
        <begin position="266"/>
        <end position="365"/>
    </location>
</feature>
<name>G2PJY1_ALLRU</name>
<dbReference type="KEGG" id="mrs:Murru_1897"/>
<evidence type="ECO:0000256" key="4">
    <source>
        <dbReference type="ARBA" id="ARBA00023065"/>
    </source>
</evidence>
<evidence type="ECO:0000313" key="7">
    <source>
        <dbReference type="EMBL" id="AEM70936.1"/>
    </source>
</evidence>
<protein>
    <submittedName>
        <fullName evidence="7">Conserved repeat domain protein</fullName>
    </submittedName>
</protein>
<dbReference type="Pfam" id="PF19081">
    <property type="entry name" value="Ig_7"/>
    <property type="match status" value="1"/>
</dbReference>
<dbReference type="Pfam" id="PF01345">
    <property type="entry name" value="DUF11"/>
    <property type="match status" value="1"/>
</dbReference>
<evidence type="ECO:0000256" key="3">
    <source>
        <dbReference type="ARBA" id="ARBA00022837"/>
    </source>
</evidence>
<keyword evidence="2" id="KW-0677">Repeat</keyword>
<dbReference type="Proteomes" id="UP000008908">
    <property type="component" value="Chromosome"/>
</dbReference>
<dbReference type="PANTHER" id="PTHR11878:SF65">
    <property type="entry name" value="NA_CA-EXCHANGE PROTEIN, ISOFORM G"/>
    <property type="match status" value="1"/>
</dbReference>
<keyword evidence="1" id="KW-0732">Signal</keyword>
<gene>
    <name evidence="7" type="ordered locus">Murru_1897</name>
</gene>
<keyword evidence="4" id="KW-0813">Transport</keyword>
<keyword evidence="3" id="KW-0106">Calcium</keyword>
<dbReference type="InterPro" id="IPR026341">
    <property type="entry name" value="T9SS_type_B"/>
</dbReference>
<feature type="compositionally biased region" description="Polar residues" evidence="5">
    <location>
        <begin position="479"/>
        <end position="497"/>
    </location>
</feature>
<dbReference type="HOGENOM" id="CLU_245864_0_0_10"/>
<dbReference type="PANTHER" id="PTHR11878">
    <property type="entry name" value="SODIUM/CALCIUM EXCHANGER"/>
    <property type="match status" value="1"/>
</dbReference>
<dbReference type="eggNOG" id="COG2911">
    <property type="taxonomic scope" value="Bacteria"/>
</dbReference>
<sequence length="1602" mass="165593">MSTLYKNAPNKPRTTIGRGGLLFVVFLLLGIGVGFGQINVQFSQATSSDVEANGGNLPELIVSGGMLGTDTSVTVTDDGTGSADAGTDYSFSSPQVVVIPADDYSSTTIIPITGLSITEDSDVESDEDINFSLSTSDGTLTLGPQITTTYTINNDDGATVNILNTTNGSENGAGSVTDGVLTVTQTAISSTDTDVNYSITDGTATENIDFTATGTVTIFAGDTTADIVLSVIEDAIVEGNETVEVTLTGTSNGSITLDPSPANLTATNTILDDDSATLTMTNVSVSEDVAGGDLVFTVTLDNEVAGGTDVTYTFTDVTATGGVDYDNTGSALNFVGDPGETQEITVPITNDAIVEADETFEVVLGTPTNGVGVSGSPATGTITNDDSATLTITDVSATEDVAAGNMVFTVTLDNAVFGGTEVAYSFSDDTATGGVDYDDTVGPPLIFVGNPGETQEITVPITDDAIVEADETFEVALGTPTNGVGVSGSPASGTIQNDDTPVVSIIATDDTAAELGTEEGVFTVDIGAVNETGSPITINYVVSGDATPDDDYEALLGSVDVIDDQQTAVITVNPIDDNLTELDEEVIVTLDTGADYTIGSPNSATVTITSEDDNQPSGYTVTINQDPINITNEENVSFSFSSAPTFLTTFDYTFTSDGDGNTLSVTGSGTVLTSDRTVSNIDLSGLPDGVITLTVTITNVLGTEGPETTDIAIKDTAVPTGYSVTIDQNLIDSDNEDDVSFTFTNAISGTDYDYTFSSDGGGTDVTGSGTVSTANEQITGIDLSGLADGTITLDVTLSNDNGSGPLASDMATKLVAVPSGYGVTIDQDPINSVNDTNIGFTFSGAEVDADYEYTFSSSGGGTNVIGSGTISAANEQITGVNLSGLGNGTITLSVILSNTNGDGDVAEDTAIKETCYAGTTAPSLNDTGKEFCVETLDDFTQDLDNYVDEAAPIGTELVWSSNPDSSVAADYLASSVVTGTQVVNNNTYYGFYYDSLNNCASPNTVTVQLSVNEEPNPGTTTGASVCADSSNGGTTIDLDNQLSGADPGLWSITTDPSGGAITIDADNVVNFDGQPLGDYIFTYTATASGICADQTVELIVTVDDCSGPCNAGNTAPTFNGDDTTIEFCDEVSTDLSSYVTGTAPSGSELIWSTSSVPSETGAHLNSSNVVEPGTYYGFYYDETNDCGSPVLAITLVRNFTPTVDTTTGDSSCDAATLILTASASVADESTINYTWYDAPTGGNIVGTSATYTTNTLTETTSFYVSASANGCESERVEVIATIDNELSPGVPIEGLTVCNVSSDEGPTSFDLDDGLMGQDAGTWAVVTDPSNGEIVLDADNTVDFTGLPSGAYVFEYTTDTVGSCADTSSAQVTITVQDCISNEAIDLAITKTVQGNSSYLVGEEIVFVISVENVDGNTVTDIVISDVLDEDFEFIDAEASIGNYDANTGEWTIAQLEATDAEASLTITVRATNAGDISNTATLESSIPADNEITDNNSDSVTVTINRNQCEDPGTICTIFSPNSDGRNDTLTLVNHEDFEDNTFEVFDRYGNSVFQMDGYDSSWDGTGKNGDLPKGTYFYILDLNGDGTDVVKGWIQIVRNN</sequence>
<dbReference type="EMBL" id="CP002999">
    <property type="protein sequence ID" value="AEM70936.1"/>
    <property type="molecule type" value="Genomic_DNA"/>
</dbReference>
<evidence type="ECO:0000256" key="5">
    <source>
        <dbReference type="SAM" id="MobiDB-lite"/>
    </source>
</evidence>
<evidence type="ECO:0000256" key="2">
    <source>
        <dbReference type="ARBA" id="ARBA00022737"/>
    </source>
</evidence>
<dbReference type="InterPro" id="IPR044023">
    <property type="entry name" value="Ig_7"/>
</dbReference>
<dbReference type="GO" id="GO:0030001">
    <property type="term" value="P:metal ion transport"/>
    <property type="evidence" value="ECO:0007669"/>
    <property type="project" value="TreeGrafter"/>
</dbReference>
<dbReference type="SUPFAM" id="SSF141072">
    <property type="entry name" value="CalX-like"/>
    <property type="match status" value="5"/>
</dbReference>
<dbReference type="InterPro" id="IPR003644">
    <property type="entry name" value="Calx_beta"/>
</dbReference>
<dbReference type="eggNOG" id="COG1361">
    <property type="taxonomic scope" value="Bacteria"/>
</dbReference>
<keyword evidence="4" id="KW-0406">Ion transport</keyword>
<feature type="domain" description="Calx-beta" evidence="6">
    <location>
        <begin position="148"/>
        <end position="248"/>
    </location>
</feature>
<dbReference type="GO" id="GO:0007154">
    <property type="term" value="P:cell communication"/>
    <property type="evidence" value="ECO:0007669"/>
    <property type="project" value="InterPro"/>
</dbReference>
<feature type="domain" description="Calx-beta" evidence="6">
    <location>
        <begin position="378"/>
        <end position="478"/>
    </location>
</feature>
<dbReference type="Pfam" id="PF13585">
    <property type="entry name" value="CHU_C"/>
    <property type="match status" value="1"/>
</dbReference>
<dbReference type="InterPro" id="IPR051171">
    <property type="entry name" value="CaCA"/>
</dbReference>
<dbReference type="InterPro" id="IPR001434">
    <property type="entry name" value="OmcB-like_DUF11"/>
</dbReference>
<accession>G2PJY1</accession>
<dbReference type="STRING" id="886377.Murru_1897"/>
<dbReference type="InterPro" id="IPR038081">
    <property type="entry name" value="CalX-like_sf"/>
</dbReference>
<organism evidence="7 8">
    <name type="scientific">Allomuricauda ruestringensis (strain DSM 13258 / CIP 107369 / LMG 19739 / B1)</name>
    <name type="common">Muricauda ruestringensis</name>
    <dbReference type="NCBI Taxonomy" id="886377"/>
    <lineage>
        <taxon>Bacteria</taxon>
        <taxon>Pseudomonadati</taxon>
        <taxon>Bacteroidota</taxon>
        <taxon>Flavobacteriia</taxon>
        <taxon>Flavobacteriales</taxon>
        <taxon>Flavobacteriaceae</taxon>
        <taxon>Flagellimonas</taxon>
    </lineage>
</organism>
<keyword evidence="8" id="KW-1185">Reference proteome</keyword>
<dbReference type="SMART" id="SM00237">
    <property type="entry name" value="Calx_beta"/>
    <property type="match status" value="3"/>
</dbReference>
<feature type="region of interest" description="Disordered" evidence="5">
    <location>
        <begin position="478"/>
        <end position="497"/>
    </location>
</feature>
<dbReference type="Pfam" id="PF03160">
    <property type="entry name" value="Calx-beta"/>
    <property type="match status" value="5"/>
</dbReference>
<dbReference type="Gene3D" id="2.60.40.2030">
    <property type="match status" value="5"/>
</dbReference>
<reference evidence="7 8" key="2">
    <citation type="journal article" date="2012" name="Stand. Genomic Sci.">
        <title>Complete genome sequence of the facultatively anaerobic, appendaged bacterium Muricauda ruestringensis type strain (B1(T)).</title>
        <authorList>
            <person name="Huntemann M."/>
            <person name="Teshima H."/>
            <person name="Lapidus A."/>
            <person name="Nolan M."/>
            <person name="Lucas S."/>
            <person name="Hammon N."/>
            <person name="Deshpande S."/>
            <person name="Cheng J.F."/>
            <person name="Tapia R."/>
            <person name="Goodwin L.A."/>
            <person name="Pitluck S."/>
            <person name="Liolios K."/>
            <person name="Pagani I."/>
            <person name="Ivanova N."/>
            <person name="Mavromatis K."/>
            <person name="Mikhailova N."/>
            <person name="Pati A."/>
            <person name="Chen A."/>
            <person name="Palaniappan K."/>
            <person name="Land M."/>
            <person name="Hauser L."/>
            <person name="Pan C."/>
            <person name="Brambilla E.M."/>
            <person name="Rohde M."/>
            <person name="Spring S."/>
            <person name="Goker M."/>
            <person name="Detter J.C."/>
            <person name="Bristow J."/>
            <person name="Eisen J.A."/>
            <person name="Markowitz V."/>
            <person name="Hugenholtz P."/>
            <person name="Kyrpides N.C."/>
            <person name="Klenk H.P."/>
            <person name="Woyke T."/>
        </authorList>
    </citation>
    <scope>NUCLEOTIDE SEQUENCE [LARGE SCALE GENOMIC DNA]</scope>
    <source>
        <strain evidence="8">DSM 13258 / LMG 19739 / B1</strain>
    </source>
</reference>